<feature type="transmembrane region" description="Helical" evidence="1">
    <location>
        <begin position="340"/>
        <end position="360"/>
    </location>
</feature>
<keyword evidence="1" id="KW-1133">Transmembrane helix</keyword>
<dbReference type="InterPro" id="IPR007349">
    <property type="entry name" value="DUF418"/>
</dbReference>
<evidence type="ECO:0000313" key="3">
    <source>
        <dbReference type="EMBL" id="MBB3727052.1"/>
    </source>
</evidence>
<feature type="transmembrane region" description="Helical" evidence="1">
    <location>
        <begin position="317"/>
        <end position="334"/>
    </location>
</feature>
<dbReference type="Proteomes" id="UP000579945">
    <property type="component" value="Unassembled WGS sequence"/>
</dbReference>
<dbReference type="EMBL" id="JACIBV010000001">
    <property type="protein sequence ID" value="MBB3727052.1"/>
    <property type="molecule type" value="Genomic_DNA"/>
</dbReference>
<dbReference type="AlphaFoldDB" id="A0A7W5VFY1"/>
<keyword evidence="1" id="KW-0472">Membrane</keyword>
<feature type="transmembrane region" description="Helical" evidence="1">
    <location>
        <begin position="279"/>
        <end position="296"/>
    </location>
</feature>
<comment type="caution">
    <text evidence="3">The sequence shown here is derived from an EMBL/GenBank/DDBJ whole genome shotgun (WGS) entry which is preliminary data.</text>
</comment>
<sequence length="396" mass="42628">MTTSLSAAAPTSVSARSLAPDLARGFMLLAIALAHAPVFVSDPAHGPAALNTAAQFVKSLFTDNQARAMFVFLFGYGLGQLAQRQHARGSDWISLRKLLRRRSLWLTVIGFAHAAFMPMDIIGVYGLTLLALTPLVRARDSTLWWTSALTLLPATLLISWQGMVAREAAAAGRPFMLADTMAETFGAHLVDGIASWPIETPIATVVVVPGMLLGIWAARRRILDEPERHLPLLRRVTVLFLGVSVLGRLPAALVATGAWTTTSHPLAWTVTTAHTLTGYAGGIGMAAAVGLVAARIGRDHGRLTVALAALGQRSMTFYLFQSVVWVALFYPFTLGLRDDMGSAATFAVAVGVWIVSILLAEWMRRAGHRGPAEVLLRRLSYREGRSNSRNRAGVTS</sequence>
<proteinExistence type="predicted"/>
<name>A0A7W5VFY1_9ACTN</name>
<dbReference type="PANTHER" id="PTHR30590">
    <property type="entry name" value="INNER MEMBRANE PROTEIN"/>
    <property type="match status" value="1"/>
</dbReference>
<feature type="transmembrane region" description="Helical" evidence="1">
    <location>
        <begin position="143"/>
        <end position="163"/>
    </location>
</feature>
<accession>A0A7W5VFY1</accession>
<dbReference type="GeneID" id="95389377"/>
<dbReference type="RefSeq" id="WP_312895536.1">
    <property type="nucleotide sequence ID" value="NZ_JACIBV010000001.1"/>
</dbReference>
<evidence type="ECO:0000313" key="4">
    <source>
        <dbReference type="Proteomes" id="UP000579945"/>
    </source>
</evidence>
<reference evidence="3 4" key="1">
    <citation type="submission" date="2020-08" db="EMBL/GenBank/DDBJ databases">
        <title>Sequencing the genomes of 1000 actinobacteria strains.</title>
        <authorList>
            <person name="Klenk H.-P."/>
        </authorList>
    </citation>
    <scope>NUCLEOTIDE SEQUENCE [LARGE SCALE GENOMIC DNA]</scope>
    <source>
        <strain evidence="3 4">DSM 44320</strain>
    </source>
</reference>
<feature type="transmembrane region" description="Helical" evidence="1">
    <location>
        <begin position="104"/>
        <end position="131"/>
    </location>
</feature>
<keyword evidence="1" id="KW-0812">Transmembrane</keyword>
<dbReference type="InterPro" id="IPR052529">
    <property type="entry name" value="Bact_Transport_Assoc"/>
</dbReference>
<keyword evidence="4" id="KW-1185">Reference proteome</keyword>
<feature type="transmembrane region" description="Helical" evidence="1">
    <location>
        <begin position="200"/>
        <end position="218"/>
    </location>
</feature>
<organism evidence="3 4">
    <name type="scientific">Nonomuraea dietziae</name>
    <dbReference type="NCBI Taxonomy" id="65515"/>
    <lineage>
        <taxon>Bacteria</taxon>
        <taxon>Bacillati</taxon>
        <taxon>Actinomycetota</taxon>
        <taxon>Actinomycetes</taxon>
        <taxon>Streptosporangiales</taxon>
        <taxon>Streptosporangiaceae</taxon>
        <taxon>Nonomuraea</taxon>
    </lineage>
</organism>
<evidence type="ECO:0000256" key="1">
    <source>
        <dbReference type="SAM" id="Phobius"/>
    </source>
</evidence>
<dbReference type="PANTHER" id="PTHR30590:SF2">
    <property type="entry name" value="INNER MEMBRANE PROTEIN"/>
    <property type="match status" value="1"/>
</dbReference>
<evidence type="ECO:0000259" key="2">
    <source>
        <dbReference type="Pfam" id="PF04235"/>
    </source>
</evidence>
<feature type="domain" description="DUF418" evidence="2">
    <location>
        <begin position="217"/>
        <end position="382"/>
    </location>
</feature>
<gene>
    <name evidence="3" type="ORF">FHR33_002912</name>
</gene>
<protein>
    <submittedName>
        <fullName evidence="3">Putative membrane protein YeiB</fullName>
    </submittedName>
</protein>
<dbReference type="Pfam" id="PF04235">
    <property type="entry name" value="DUF418"/>
    <property type="match status" value="1"/>
</dbReference>
<feature type="transmembrane region" description="Helical" evidence="1">
    <location>
        <begin position="238"/>
        <end position="259"/>
    </location>
</feature>